<reference evidence="1" key="2">
    <citation type="submission" date="2025-09" db="UniProtKB">
        <authorList>
            <consortium name="EnsemblPlants"/>
        </authorList>
    </citation>
    <scope>IDENTIFICATION</scope>
</reference>
<dbReference type="Proteomes" id="UP001732700">
    <property type="component" value="Chromosome 5A"/>
</dbReference>
<organism evidence="1 2">
    <name type="scientific">Avena sativa</name>
    <name type="common">Oat</name>
    <dbReference type="NCBI Taxonomy" id="4498"/>
    <lineage>
        <taxon>Eukaryota</taxon>
        <taxon>Viridiplantae</taxon>
        <taxon>Streptophyta</taxon>
        <taxon>Embryophyta</taxon>
        <taxon>Tracheophyta</taxon>
        <taxon>Spermatophyta</taxon>
        <taxon>Magnoliopsida</taxon>
        <taxon>Liliopsida</taxon>
        <taxon>Poales</taxon>
        <taxon>Poaceae</taxon>
        <taxon>BOP clade</taxon>
        <taxon>Pooideae</taxon>
        <taxon>Poodae</taxon>
        <taxon>Poeae</taxon>
        <taxon>Poeae Chloroplast Group 1 (Aveneae type)</taxon>
        <taxon>Aveninae</taxon>
        <taxon>Avena</taxon>
    </lineage>
</organism>
<evidence type="ECO:0000313" key="2">
    <source>
        <dbReference type="Proteomes" id="UP001732700"/>
    </source>
</evidence>
<sequence>MWNCSAPSSLLMPPGDDYAQLSAVKCESSSSAAGTAGFDKILTAAAADYGHLRHHLPSFQPPALFATRGHQESYFGIGDGSVYRGGGDVRPSLMQFGYAQPDSPAASATHMLTWTAEGAGEPMGGDGSSSKRLKTRSAATTTTTTTQGPHRRLQGSAKPGNHAAKAPCKRSQKLGDKITALQQLVSPYGKTDTASVLHEAAACIRSLHEQIQILAAPIPGISCSSPSSSQDTGGEEPATSLRRQGLCVAPLSAAVASLASDSARGHGHGHTRADIGLGGGFYSTL</sequence>
<evidence type="ECO:0000313" key="1">
    <source>
        <dbReference type="EnsemblPlants" id="AVESA.00010b.r2.5AG0802410.1.CDS"/>
    </source>
</evidence>
<accession>A0ACD5XJ79</accession>
<name>A0ACD5XJ79_AVESA</name>
<keyword evidence="2" id="KW-1185">Reference proteome</keyword>
<reference evidence="1" key="1">
    <citation type="submission" date="2021-05" db="EMBL/GenBank/DDBJ databases">
        <authorList>
            <person name="Scholz U."/>
            <person name="Mascher M."/>
            <person name="Fiebig A."/>
        </authorList>
    </citation>
    <scope>NUCLEOTIDE SEQUENCE [LARGE SCALE GENOMIC DNA]</scope>
</reference>
<dbReference type="EnsemblPlants" id="AVESA.00010b.r2.5AG0802410.1">
    <property type="protein sequence ID" value="AVESA.00010b.r2.5AG0802410.1.CDS"/>
    <property type="gene ID" value="AVESA.00010b.r2.5AG0802410"/>
</dbReference>
<protein>
    <submittedName>
        <fullName evidence="1">Uncharacterized protein</fullName>
    </submittedName>
</protein>
<proteinExistence type="predicted"/>